<dbReference type="PANTHER" id="PTHR11346:SF176">
    <property type="entry name" value="32 KDA BETA-GALACTOSIDE-BINDING LECTIN LEC-3"/>
    <property type="match status" value="1"/>
</dbReference>
<organism evidence="6 7">
    <name type="scientific">Littorina saxatilis</name>
    <dbReference type="NCBI Taxonomy" id="31220"/>
    <lineage>
        <taxon>Eukaryota</taxon>
        <taxon>Metazoa</taxon>
        <taxon>Spiralia</taxon>
        <taxon>Lophotrochozoa</taxon>
        <taxon>Mollusca</taxon>
        <taxon>Gastropoda</taxon>
        <taxon>Caenogastropoda</taxon>
        <taxon>Littorinimorpha</taxon>
        <taxon>Littorinoidea</taxon>
        <taxon>Littorinidae</taxon>
        <taxon>Littorina</taxon>
    </lineage>
</organism>
<reference evidence="6 7" key="1">
    <citation type="submission" date="2024-02" db="EMBL/GenBank/DDBJ databases">
        <title>Chromosome-scale genome assembly of the rough periwinkle Littorina saxatilis.</title>
        <authorList>
            <person name="De Jode A."/>
            <person name="Faria R."/>
            <person name="Formenti G."/>
            <person name="Sims Y."/>
            <person name="Smith T.P."/>
            <person name="Tracey A."/>
            <person name="Wood J.M.D."/>
            <person name="Zagrodzka Z.B."/>
            <person name="Johannesson K."/>
            <person name="Butlin R.K."/>
            <person name="Leder E.H."/>
        </authorList>
    </citation>
    <scope>NUCLEOTIDE SEQUENCE [LARGE SCALE GENOMIC DNA]</scope>
    <source>
        <strain evidence="6">Snail1</strain>
        <tissue evidence="6">Muscle</tissue>
    </source>
</reference>
<evidence type="ECO:0000256" key="3">
    <source>
        <dbReference type="RuleBase" id="RU102079"/>
    </source>
</evidence>
<dbReference type="SUPFAM" id="SSF49899">
    <property type="entry name" value="Concanavalin A-like lectins/glucanases"/>
    <property type="match status" value="2"/>
</dbReference>
<evidence type="ECO:0000256" key="4">
    <source>
        <dbReference type="SAM" id="MobiDB-lite"/>
    </source>
</evidence>
<dbReference type="GO" id="GO:0030246">
    <property type="term" value="F:carbohydrate binding"/>
    <property type="evidence" value="ECO:0007669"/>
    <property type="project" value="UniProtKB-UniRule"/>
</dbReference>
<dbReference type="Proteomes" id="UP001374579">
    <property type="component" value="Unassembled WGS sequence"/>
</dbReference>
<name>A0AAN9GDC8_9CAEN</name>
<accession>A0AAN9GDC8</accession>
<evidence type="ECO:0000256" key="2">
    <source>
        <dbReference type="ARBA" id="ARBA00022737"/>
    </source>
</evidence>
<dbReference type="InterPro" id="IPR013320">
    <property type="entry name" value="ConA-like_dom_sf"/>
</dbReference>
<dbReference type="FunFam" id="2.60.120.200:FF:000124">
    <property type="entry name" value="Galectin-4"/>
    <property type="match status" value="2"/>
</dbReference>
<keyword evidence="7" id="KW-1185">Reference proteome</keyword>
<feature type="compositionally biased region" description="Pro residues" evidence="4">
    <location>
        <begin position="209"/>
        <end position="222"/>
    </location>
</feature>
<feature type="domain" description="Galectin" evidence="5">
    <location>
        <begin position="224"/>
        <end position="359"/>
    </location>
</feature>
<dbReference type="InterPro" id="IPR001079">
    <property type="entry name" value="Galectin_CRD"/>
</dbReference>
<proteinExistence type="predicted"/>
<dbReference type="PANTHER" id="PTHR11346">
    <property type="entry name" value="GALECTIN"/>
    <property type="match status" value="1"/>
</dbReference>
<feature type="region of interest" description="Disordered" evidence="4">
    <location>
        <begin position="149"/>
        <end position="222"/>
    </location>
</feature>
<dbReference type="AlphaFoldDB" id="A0AAN9GDC8"/>
<dbReference type="InterPro" id="IPR044156">
    <property type="entry name" value="Galectin-like"/>
</dbReference>
<keyword evidence="1 3" id="KW-0430">Lectin</keyword>
<dbReference type="CDD" id="cd00070">
    <property type="entry name" value="GLECT"/>
    <property type="match status" value="2"/>
</dbReference>
<dbReference type="SMART" id="SM00908">
    <property type="entry name" value="Gal-bind_lectin"/>
    <property type="match status" value="2"/>
</dbReference>
<evidence type="ECO:0000313" key="7">
    <source>
        <dbReference type="Proteomes" id="UP001374579"/>
    </source>
</evidence>
<dbReference type="EMBL" id="JBAMIC010000008">
    <property type="protein sequence ID" value="KAK7104131.1"/>
    <property type="molecule type" value="Genomic_DNA"/>
</dbReference>
<dbReference type="Pfam" id="PF00337">
    <property type="entry name" value="Gal-bind_lectin"/>
    <property type="match status" value="2"/>
</dbReference>
<evidence type="ECO:0000259" key="5">
    <source>
        <dbReference type="PROSITE" id="PS51304"/>
    </source>
</evidence>
<dbReference type="SMART" id="SM00276">
    <property type="entry name" value="GLECT"/>
    <property type="match status" value="2"/>
</dbReference>
<keyword evidence="2" id="KW-0677">Repeat</keyword>
<protein>
    <recommendedName>
        <fullName evidence="3">Galectin</fullName>
    </recommendedName>
</protein>
<evidence type="ECO:0000313" key="6">
    <source>
        <dbReference type="EMBL" id="KAK7104131.1"/>
    </source>
</evidence>
<evidence type="ECO:0000256" key="1">
    <source>
        <dbReference type="ARBA" id="ARBA00022734"/>
    </source>
</evidence>
<sequence length="359" mass="38898">MTTISPVIVPYTGAIPGGVHQGLEIEIQGTVPHHAHQGFGINLCQGPQKEPTTTLHFNPRLNEHCIVLNHMQNNGWGGEERKPCQHFHKGKPFDLRIMVKPQMFKIKVNGQLVADFAHRLPKETAQFILIEGEVSISYIKFSAGGHGGGGRGHGAGFAPQPSGYMPQPSGYMPQPSGYMPQPSGYAPPFSQPSAPAYGQPYPMGAHAAPPQPGGQPIYNPPVPFTSSIPGGLAPGRMISISGVPHANPSRFSVNLQSGAYDGSDVALQFDVRFRFGDSVNTVVRNHCQAGGWGQEERGASHFPFMPNANFDMLILVEPQAFKVAVNNQHFAEFRHRLPVHAANTLNVSGDVRLTQVRFQ</sequence>
<feature type="domain" description="Galectin" evidence="5">
    <location>
        <begin position="11"/>
        <end position="142"/>
    </location>
</feature>
<gene>
    <name evidence="6" type="ORF">V1264_018897</name>
</gene>
<dbReference type="PROSITE" id="PS51304">
    <property type="entry name" value="GALECTIN"/>
    <property type="match status" value="2"/>
</dbReference>
<comment type="caution">
    <text evidence="6">The sequence shown here is derived from an EMBL/GenBank/DDBJ whole genome shotgun (WGS) entry which is preliminary data.</text>
</comment>
<dbReference type="Gene3D" id="2.60.120.200">
    <property type="match status" value="2"/>
</dbReference>